<sequence length="793" mass="89649">MRVRTFGPLIRSPSRLEYTYESDSNPINSSSSVTKAGSKATRHVLEAWQYESIGSQWETQLARSAQAVGGPFDISEDEWHPSDGQSCQNSPLNAVRSPSVELGHGEHSIASLFSKTSLLNVPLTTTPSRSVITDNGDQEELQHRRTQTQSSESSFSSTQSFADVELNPSPYELQGNILDAYQRTESEQSFLPKRELTRLITPEAVCIELANVPGSNLTTDQIESYAIEICAETTVQRKGKPKIKSFRKIFALLVIAEASSSIGQFIEDDVSDLDLPLIPIKALSIKGFHRKSSKNPLKCFKGWSPTKLRLFHDNQWQMLATFFSYSSGGDVKHYALHERHILPFVALEGKGEDDNDITGCYGRVFMVHIHKDHHNFPDVTSKACDRGFAIKQQLHPTDRKSYEKEANILKKFTGKNRHKHIVSLLATYEHLGRYHLVFHRAESNLLTFWNKLKRQPAFEYGNVMWMAEQCAGISEGLCRLHKQLTFTIQQGVAPAAQSFSPPASPIEDHPSKRVQFDSVSNQVLIPIREKNETEEQPSAHRDTSHRSRDITVNRKRSPSDANRIDDGLPKLFGRHGDIHPGNMLWFDSGHKKDGLLSGTLKIADFGQAEMNSILSRTKHRSVAHTVTYRPPECDQPNATIRQEYDMWCIGCVFLECVAWMLGGARLLTKFGKERISPDYFQNGMETDTFFQVIEPVTDNQDVKVKDKVVQFIDELHKHPNCTEFFHELLNTIKYDMLVVDSLEHPKLSERELCFCLVSSALREGGMAFGLSLRDRTVALSERIQLRELAISFT</sequence>
<organism evidence="3 4">
    <name type="scientific">Didymella rabiei</name>
    <name type="common">Chickpea ascochyta blight fungus</name>
    <name type="synonym">Mycosphaerella rabiei</name>
    <dbReference type="NCBI Taxonomy" id="5454"/>
    <lineage>
        <taxon>Eukaryota</taxon>
        <taxon>Fungi</taxon>
        <taxon>Dikarya</taxon>
        <taxon>Ascomycota</taxon>
        <taxon>Pezizomycotina</taxon>
        <taxon>Dothideomycetes</taxon>
        <taxon>Pleosporomycetidae</taxon>
        <taxon>Pleosporales</taxon>
        <taxon>Pleosporineae</taxon>
        <taxon>Didymellaceae</taxon>
        <taxon>Ascochyta</taxon>
    </lineage>
</organism>
<proteinExistence type="predicted"/>
<feature type="compositionally biased region" description="Polar residues" evidence="1">
    <location>
        <begin position="83"/>
        <end position="92"/>
    </location>
</feature>
<reference evidence="3 4" key="1">
    <citation type="journal article" date="2016" name="Sci. Rep.">
        <title>Draft genome sequencing and secretome analysis of fungal phytopathogen Ascochyta rabiei provides insight into the necrotrophic effector repertoire.</title>
        <authorList>
            <person name="Verma S."/>
            <person name="Gazara R.K."/>
            <person name="Nizam S."/>
            <person name="Parween S."/>
            <person name="Chattopadhyay D."/>
            <person name="Verma P.K."/>
        </authorList>
    </citation>
    <scope>NUCLEOTIDE SEQUENCE [LARGE SCALE GENOMIC DNA]</scope>
    <source>
        <strain evidence="3 4">ArDII</strain>
    </source>
</reference>
<dbReference type="Gene3D" id="1.10.510.10">
    <property type="entry name" value="Transferase(Phosphotransferase) domain 1"/>
    <property type="match status" value="2"/>
</dbReference>
<dbReference type="PROSITE" id="PS50011">
    <property type="entry name" value="PROTEIN_KINASE_DOM"/>
    <property type="match status" value="1"/>
</dbReference>
<dbReference type="SUPFAM" id="SSF56112">
    <property type="entry name" value="Protein kinase-like (PK-like)"/>
    <property type="match status" value="1"/>
</dbReference>
<dbReference type="PANTHER" id="PTHR24359">
    <property type="entry name" value="SERINE/THREONINE-PROTEIN KINASE SBK1"/>
    <property type="match status" value="1"/>
</dbReference>
<feature type="region of interest" description="Disordered" evidence="1">
    <location>
        <begin position="526"/>
        <end position="568"/>
    </location>
</feature>
<feature type="region of interest" description="Disordered" evidence="1">
    <location>
        <begin position="72"/>
        <end position="94"/>
    </location>
</feature>
<dbReference type="GO" id="GO:0004674">
    <property type="term" value="F:protein serine/threonine kinase activity"/>
    <property type="evidence" value="ECO:0007669"/>
    <property type="project" value="TreeGrafter"/>
</dbReference>
<evidence type="ECO:0000313" key="3">
    <source>
        <dbReference type="EMBL" id="KZM25628.1"/>
    </source>
</evidence>
<feature type="compositionally biased region" description="Basic and acidic residues" evidence="1">
    <location>
        <begin position="527"/>
        <end position="552"/>
    </location>
</feature>
<accession>A0A163I6C8</accession>
<dbReference type="Pfam" id="PF00069">
    <property type="entry name" value="Pkinase"/>
    <property type="match status" value="1"/>
</dbReference>
<dbReference type="STRING" id="5454.A0A163I6C8"/>
<keyword evidence="4" id="KW-1185">Reference proteome</keyword>
<evidence type="ECO:0000313" key="4">
    <source>
        <dbReference type="Proteomes" id="UP000076837"/>
    </source>
</evidence>
<dbReference type="InterPro" id="IPR011009">
    <property type="entry name" value="Kinase-like_dom_sf"/>
</dbReference>
<name>A0A163I6C8_DIDRA</name>
<dbReference type="PANTHER" id="PTHR24359:SF37">
    <property type="entry name" value="PROTEIN KINASE DOMAIN-CONTAINING PROTEIN"/>
    <property type="match status" value="1"/>
</dbReference>
<dbReference type="GO" id="GO:0005524">
    <property type="term" value="F:ATP binding"/>
    <property type="evidence" value="ECO:0007669"/>
    <property type="project" value="InterPro"/>
</dbReference>
<evidence type="ECO:0000259" key="2">
    <source>
        <dbReference type="PROSITE" id="PS50011"/>
    </source>
</evidence>
<dbReference type="EMBL" id="JYNV01000124">
    <property type="protein sequence ID" value="KZM25628.1"/>
    <property type="molecule type" value="Genomic_DNA"/>
</dbReference>
<dbReference type="InterPro" id="IPR000719">
    <property type="entry name" value="Prot_kinase_dom"/>
</dbReference>
<dbReference type="SMART" id="SM00220">
    <property type="entry name" value="S_TKc"/>
    <property type="match status" value="1"/>
</dbReference>
<protein>
    <submittedName>
        <fullName evidence="3">ATP binding</fullName>
    </submittedName>
</protein>
<dbReference type="AlphaFoldDB" id="A0A163I6C8"/>
<dbReference type="Proteomes" id="UP000076837">
    <property type="component" value="Unassembled WGS sequence"/>
</dbReference>
<feature type="compositionally biased region" description="Low complexity" evidence="1">
    <location>
        <begin position="147"/>
        <end position="159"/>
    </location>
</feature>
<feature type="region of interest" description="Disordered" evidence="1">
    <location>
        <begin position="126"/>
        <end position="159"/>
    </location>
</feature>
<gene>
    <name evidence="3" type="ORF">ST47_g3328</name>
</gene>
<evidence type="ECO:0000256" key="1">
    <source>
        <dbReference type="SAM" id="MobiDB-lite"/>
    </source>
</evidence>
<comment type="caution">
    <text evidence="3">The sequence shown here is derived from an EMBL/GenBank/DDBJ whole genome shotgun (WGS) entry which is preliminary data.</text>
</comment>
<feature type="domain" description="Protein kinase" evidence="2">
    <location>
        <begin position="350"/>
        <end position="747"/>
    </location>
</feature>
<feature type="compositionally biased region" description="Polar residues" evidence="1">
    <location>
        <begin position="126"/>
        <end position="135"/>
    </location>
</feature>